<dbReference type="InterPro" id="IPR000253">
    <property type="entry name" value="FHA_dom"/>
</dbReference>
<accession>A0ABT5K5A9</accession>
<gene>
    <name evidence="2" type="ORF">OIK44_18675</name>
</gene>
<dbReference type="InterPro" id="IPR050923">
    <property type="entry name" value="Cell_Proc_Reg/RNA_Proc"/>
</dbReference>
<dbReference type="Gene3D" id="2.60.200.20">
    <property type="match status" value="1"/>
</dbReference>
<dbReference type="SMART" id="SM00240">
    <property type="entry name" value="FHA"/>
    <property type="match status" value="1"/>
</dbReference>
<dbReference type="InterPro" id="IPR008984">
    <property type="entry name" value="SMAD_FHA_dom_sf"/>
</dbReference>
<organism evidence="2 3">
    <name type="scientific">Janthinobacterium fluminis</name>
    <dbReference type="NCBI Taxonomy" id="2987524"/>
    <lineage>
        <taxon>Bacteria</taxon>
        <taxon>Pseudomonadati</taxon>
        <taxon>Pseudomonadota</taxon>
        <taxon>Betaproteobacteria</taxon>
        <taxon>Burkholderiales</taxon>
        <taxon>Oxalobacteraceae</taxon>
        <taxon>Janthinobacterium</taxon>
    </lineage>
</organism>
<reference evidence="2 3" key="1">
    <citation type="submission" date="2022-10" db="EMBL/GenBank/DDBJ databases">
        <title>Janthinobacterium sp. hw3 Genome sequencing.</title>
        <authorList>
            <person name="Park S."/>
        </authorList>
    </citation>
    <scope>NUCLEOTIDE SEQUENCE [LARGE SCALE GENOMIC DNA]</scope>
    <source>
        <strain evidence="3">hw3</strain>
    </source>
</reference>
<feature type="domain" description="FHA" evidence="1">
    <location>
        <begin position="23"/>
        <end position="72"/>
    </location>
</feature>
<keyword evidence="3" id="KW-1185">Reference proteome</keyword>
<proteinExistence type="predicted"/>
<name>A0ABT5K5A9_9BURK</name>
<comment type="caution">
    <text evidence="2">The sequence shown here is derived from an EMBL/GenBank/DDBJ whole genome shotgun (WGS) entry which is preliminary data.</text>
</comment>
<dbReference type="CDD" id="cd00060">
    <property type="entry name" value="FHA"/>
    <property type="match status" value="1"/>
</dbReference>
<dbReference type="PROSITE" id="PS50006">
    <property type="entry name" value="FHA_DOMAIN"/>
    <property type="match status" value="1"/>
</dbReference>
<dbReference type="SUPFAM" id="SSF49879">
    <property type="entry name" value="SMAD/FHA domain"/>
    <property type="match status" value="2"/>
</dbReference>
<dbReference type="PANTHER" id="PTHR23308">
    <property type="entry name" value="NUCLEAR INHIBITOR OF PROTEIN PHOSPHATASE-1"/>
    <property type="match status" value="1"/>
</dbReference>
<dbReference type="Pfam" id="PF00498">
    <property type="entry name" value="FHA"/>
    <property type="match status" value="1"/>
</dbReference>
<dbReference type="Proteomes" id="UP001221208">
    <property type="component" value="Unassembled WGS sequence"/>
</dbReference>
<evidence type="ECO:0000259" key="1">
    <source>
        <dbReference type="PROSITE" id="PS50006"/>
    </source>
</evidence>
<sequence length="187" mass="19578">MAKLIISRDAQIVQTVQLAKGRLRLGRRRLNDIVLDHPTVSGEHAVIDCVADDAYLEDLNSTNGSFVNGHRVGRHFLRDQDSITLAVFQLQFRAGGAADAVAPARLELLSGAHAGRQLLLSKPQTRLGRAGMPVALIQRGAGGYALAGVAGAPAPLLNGAPLGGPERALAHGDIIEAGGTRMLFALG</sequence>
<protein>
    <submittedName>
        <fullName evidence="2">FHA domain-containing protein</fullName>
    </submittedName>
</protein>
<dbReference type="EMBL" id="JAQQXR010000007">
    <property type="protein sequence ID" value="MDC8759613.1"/>
    <property type="molecule type" value="Genomic_DNA"/>
</dbReference>
<evidence type="ECO:0000313" key="2">
    <source>
        <dbReference type="EMBL" id="MDC8759613.1"/>
    </source>
</evidence>
<dbReference type="RefSeq" id="WP_273672869.1">
    <property type="nucleotide sequence ID" value="NZ_JAQQXR010000007.1"/>
</dbReference>
<evidence type="ECO:0000313" key="3">
    <source>
        <dbReference type="Proteomes" id="UP001221208"/>
    </source>
</evidence>